<name>A0A6V8NJJ4_9ACTN</name>
<gene>
    <name evidence="1" type="ORF">HKBW3S03_00191</name>
    <name evidence="2" type="ORF">HKBW3S34_00685</name>
</gene>
<evidence type="ECO:0000313" key="3">
    <source>
        <dbReference type="Proteomes" id="UP000574717"/>
    </source>
</evidence>
<dbReference type="Proteomes" id="UP000574717">
    <property type="component" value="Unassembled WGS sequence"/>
</dbReference>
<dbReference type="EMBL" id="BLRZ01000023">
    <property type="protein sequence ID" value="GFP29765.1"/>
    <property type="molecule type" value="Genomic_DNA"/>
</dbReference>
<accession>A0A6V8NJJ4</accession>
<dbReference type="RefSeq" id="WP_176236720.1">
    <property type="nucleotide sequence ID" value="NZ_BLRU01000008.1"/>
</dbReference>
<comment type="caution">
    <text evidence="1">The sequence shown here is derived from an EMBL/GenBank/DDBJ whole genome shotgun (WGS) entry which is preliminary data.</text>
</comment>
<dbReference type="Proteomes" id="UP000588083">
    <property type="component" value="Unassembled WGS sequence"/>
</dbReference>
<protein>
    <submittedName>
        <fullName evidence="1">Uncharacterized protein</fullName>
    </submittedName>
</protein>
<dbReference type="AlphaFoldDB" id="A0A6V8NJJ4"/>
<sequence length="95" mass="11054">MTRKLLIEGVRRWKLEHALKLYREGGITKERAAELAEVSSLENNPIFMRCGAPRCMGDSLYEIVDAVQERCIPSTYRLDDLKEDLRALYKRELPN</sequence>
<dbReference type="EMBL" id="BLRU01000008">
    <property type="protein sequence ID" value="GFP18686.1"/>
    <property type="molecule type" value="Genomic_DNA"/>
</dbReference>
<organism evidence="1 3">
    <name type="scientific">Candidatus Hakubella thermalkaliphila</name>
    <dbReference type="NCBI Taxonomy" id="2754717"/>
    <lineage>
        <taxon>Bacteria</taxon>
        <taxon>Bacillati</taxon>
        <taxon>Actinomycetota</taxon>
        <taxon>Actinomycetota incertae sedis</taxon>
        <taxon>Candidatus Hakubellales</taxon>
        <taxon>Candidatus Hakubellaceae</taxon>
        <taxon>Candidatus Hakubella</taxon>
    </lineage>
</organism>
<keyword evidence="4" id="KW-1185">Reference proteome</keyword>
<proteinExistence type="predicted"/>
<evidence type="ECO:0000313" key="1">
    <source>
        <dbReference type="EMBL" id="GFP18686.1"/>
    </source>
</evidence>
<evidence type="ECO:0000313" key="2">
    <source>
        <dbReference type="EMBL" id="GFP29765.1"/>
    </source>
</evidence>
<reference evidence="3 4" key="1">
    <citation type="journal article" date="2020" name="Front. Microbiol.">
        <title>Single-cell genomics of novel Actinobacteria with the Wood-Ljungdahl pathway discovered in a serpentinizing system.</title>
        <authorList>
            <person name="Merino N."/>
            <person name="Kawai M."/>
            <person name="Boyd E.S."/>
            <person name="Colman D.R."/>
            <person name="McGlynn S.E."/>
            <person name="Nealson K.H."/>
            <person name="Kurokawa K."/>
            <person name="Hongoh Y."/>
        </authorList>
    </citation>
    <scope>NUCLEOTIDE SEQUENCE [LARGE SCALE GENOMIC DNA]</scope>
    <source>
        <strain evidence="1 3">S03</strain>
        <strain evidence="2 4">S34</strain>
    </source>
</reference>
<evidence type="ECO:0000313" key="4">
    <source>
        <dbReference type="Proteomes" id="UP000588083"/>
    </source>
</evidence>